<dbReference type="PANTHER" id="PTHR43857:SF1">
    <property type="entry name" value="YJGH FAMILY PROTEIN"/>
    <property type="match status" value="1"/>
</dbReference>
<dbReference type="AlphaFoldDB" id="A0A6C0U405"/>
<dbReference type="EMBL" id="CP048711">
    <property type="protein sequence ID" value="QIB65105.1"/>
    <property type="molecule type" value="Genomic_DNA"/>
</dbReference>
<dbReference type="CDD" id="cd00448">
    <property type="entry name" value="YjgF_YER057c_UK114_family"/>
    <property type="match status" value="1"/>
</dbReference>
<dbReference type="InterPro" id="IPR035959">
    <property type="entry name" value="RutC-like_sf"/>
</dbReference>
<organism evidence="1 2">
    <name type="scientific">Kineobactrum salinum</name>
    <dbReference type="NCBI Taxonomy" id="2708301"/>
    <lineage>
        <taxon>Bacteria</taxon>
        <taxon>Pseudomonadati</taxon>
        <taxon>Pseudomonadota</taxon>
        <taxon>Gammaproteobacteria</taxon>
        <taxon>Cellvibrionales</taxon>
        <taxon>Halieaceae</taxon>
        <taxon>Kineobactrum</taxon>
    </lineage>
</organism>
<dbReference type="Pfam" id="PF01042">
    <property type="entry name" value="Ribonuc_L-PSP"/>
    <property type="match status" value="1"/>
</dbReference>
<evidence type="ECO:0008006" key="3">
    <source>
        <dbReference type="Google" id="ProtNLM"/>
    </source>
</evidence>
<name>A0A6C0U405_9GAMM</name>
<dbReference type="KEGG" id="kim:G3T16_06515"/>
<dbReference type="SUPFAM" id="SSF55298">
    <property type="entry name" value="YjgF-like"/>
    <property type="match status" value="3"/>
</dbReference>
<gene>
    <name evidence="1" type="ORF">G3T16_06515</name>
</gene>
<keyword evidence="2" id="KW-1185">Reference proteome</keyword>
<sequence>MSNRKTTSIRQYIGTSPMVKRAVAGFKISRAVSIGDWLFTNGQMDIGAEAKVLNPGDIVAQTVTCMRSVYELVARTDYRLADLAQLQVFYLGDSVVNETSYRKMILEEFPECRDTLLVMTRVPSFATVGHEVEIDAIAVSGQRACVRNDTGMVRGVRRGDWVFANSRVRYDATDVCDDLCATLGKLDAHSRDVCRLYVYYSAELSPQERARIERNIAQYFHGVPATYHAAIVPGNATPDFAVELEVIANSSSTAEKAAYGCAVAPAGEVEWPFVDALCCADLVFTSGQFPLDATGAVQHPTDIANQSRVVMRRLAATLNRAGVDTGDLVKIKTYFEGAWNLDNWLDNLNARMESLSDPGPASTGIEGLSPVVAGALLSVDGIASRK</sequence>
<evidence type="ECO:0000313" key="2">
    <source>
        <dbReference type="Proteomes" id="UP000477680"/>
    </source>
</evidence>
<dbReference type="RefSeq" id="WP_163494347.1">
    <property type="nucleotide sequence ID" value="NZ_CP048711.1"/>
</dbReference>
<dbReference type="InterPro" id="IPR006175">
    <property type="entry name" value="YjgF/YER057c/UK114"/>
</dbReference>
<accession>A0A6C0U405</accession>
<dbReference type="Proteomes" id="UP000477680">
    <property type="component" value="Chromosome"/>
</dbReference>
<reference evidence="1 2" key="1">
    <citation type="submission" date="2020-02" db="EMBL/GenBank/DDBJ databases">
        <title>Genome sequencing for Kineobactrum sp. M2.</title>
        <authorList>
            <person name="Park S.-J."/>
        </authorList>
    </citation>
    <scope>NUCLEOTIDE SEQUENCE [LARGE SCALE GENOMIC DNA]</scope>
    <source>
        <strain evidence="1 2">M2</strain>
    </source>
</reference>
<evidence type="ECO:0000313" key="1">
    <source>
        <dbReference type="EMBL" id="QIB65105.1"/>
    </source>
</evidence>
<dbReference type="PANTHER" id="PTHR43857">
    <property type="entry name" value="BLR7761 PROTEIN"/>
    <property type="match status" value="1"/>
</dbReference>
<proteinExistence type="predicted"/>
<protein>
    <recommendedName>
        <fullName evidence="3">RidA family protein</fullName>
    </recommendedName>
</protein>
<dbReference type="Gene3D" id="3.30.1330.40">
    <property type="entry name" value="RutC-like"/>
    <property type="match status" value="3"/>
</dbReference>